<dbReference type="Pfam" id="PF02585">
    <property type="entry name" value="PIG-L"/>
    <property type="match status" value="1"/>
</dbReference>
<comment type="caution">
    <text evidence="1">The sequence shown here is derived from an EMBL/GenBank/DDBJ whole genome shotgun (WGS) entry which is preliminary data.</text>
</comment>
<organism evidence="1 2">
    <name type="scientific">Edaphobacter aggregans</name>
    <dbReference type="NCBI Taxonomy" id="570835"/>
    <lineage>
        <taxon>Bacteria</taxon>
        <taxon>Pseudomonadati</taxon>
        <taxon>Acidobacteriota</taxon>
        <taxon>Terriglobia</taxon>
        <taxon>Terriglobales</taxon>
        <taxon>Acidobacteriaceae</taxon>
        <taxon>Edaphobacter</taxon>
    </lineage>
</organism>
<proteinExistence type="predicted"/>
<dbReference type="OrthoDB" id="9759749at2"/>
<dbReference type="SUPFAM" id="SSF52317">
    <property type="entry name" value="Class I glutamine amidotransferase-like"/>
    <property type="match status" value="1"/>
</dbReference>
<evidence type="ECO:0000313" key="1">
    <source>
        <dbReference type="EMBL" id="RSL17746.1"/>
    </source>
</evidence>
<keyword evidence="2" id="KW-1185">Reference proteome</keyword>
<dbReference type="AlphaFoldDB" id="A0A428MLK6"/>
<dbReference type="InterPro" id="IPR003737">
    <property type="entry name" value="GlcNAc_PI_deacetylase-related"/>
</dbReference>
<gene>
    <name evidence="1" type="ORF">EDE15_3290</name>
</gene>
<dbReference type="InterPro" id="IPR024078">
    <property type="entry name" value="LmbE-like_dom_sf"/>
</dbReference>
<dbReference type="RefSeq" id="WP_125486193.1">
    <property type="nucleotide sequence ID" value="NZ_RSDW01000001.1"/>
</dbReference>
<sequence>MRSELFRGTTLGLLISSLCLNGTNVVAQQPESSHYQSAFARPLPIDRGSAALSQSLKKLHTRASLAMVVAHPDDEDGGMLTYEGRGQGVDTTLLTLNRGEGGQNDMTSDYWDELGTLRTQELLAAGNYYGVHQYFTRVADFGFSKTIEEALKTWGKDRVLYDVVRVIRMQRPLVITSTFVGNVSDGHGHHQVSGAMAQEAYKAAGDPNMFPDQIKAGLLPWTPLKVYGRVPFARISDKGVYDYATGHWEPVRFRNYADDTWIEGVPSTNVEIPTGTYNPLLGSSYMQISREGLNEQKSQNGGIAIPLPRSTSSPYHLYAARISTSPHESSFFDGIDITLAGIASYAPEAQQAPWREKLNALNATVESAIKDFNAATPSTIAPTLAKGLAQTNALLDEVNKSNLPAESRYNMAHELQIKQAQFNEALKQSLGLSFLANTADGAGPQRSGPFGDMSIQTPTSQNVIPGQTFNVSVHIANQGSEPVSLTDVQVKSEAGPGWIMTPKDSITGAMAPSDSRDQLIAITVPKDAELTKPYFSRPNLEQSYYDISDLRYLNLPNRPYPLLAEATVAYQGVNIKLTGVVQTIHRMNGDGPVLEPLLVAPAISLTVSPLAGIVPLMSTTFELHVTLHSSVKGPAKGQVHLDLPKGWMSTPAVADFATTREGEDQNLVFRVQPESVQPKPYTITAVAEYNGEKYTQGFETVGYAGLRPYPHYRPATYRTSGVDVKTAPNLKVGYIMGTGDDVAMSLEDMGIHPIFLSAQDIATGDLSQYDAIVLGIRAYAARPELKTFNNRLLEYAKGGGTVIVQYQTQEFDHNYGPYPLSLSGDPEKVIEEDNKVSLLDPKDPVFNWPNKITTADFDNWVEERGHGFMRTWDPHYVALTEMHDAGQDPQKGGLLYTRYGKGAYVYLAYAFFRQMPDGVPGSYRIMANLLSMGKNPGLTTTPSNH</sequence>
<dbReference type="InterPro" id="IPR029062">
    <property type="entry name" value="Class_I_gatase-like"/>
</dbReference>
<name>A0A428MLK6_9BACT</name>
<accession>A0A428MLK6</accession>
<dbReference type="Gene3D" id="3.40.50.880">
    <property type="match status" value="1"/>
</dbReference>
<dbReference type="EMBL" id="RSDW01000001">
    <property type="protein sequence ID" value="RSL17746.1"/>
    <property type="molecule type" value="Genomic_DNA"/>
</dbReference>
<dbReference type="SUPFAM" id="SSF102588">
    <property type="entry name" value="LmbE-like"/>
    <property type="match status" value="1"/>
</dbReference>
<dbReference type="Proteomes" id="UP000269669">
    <property type="component" value="Unassembled WGS sequence"/>
</dbReference>
<evidence type="ECO:0000313" key="2">
    <source>
        <dbReference type="Proteomes" id="UP000269669"/>
    </source>
</evidence>
<dbReference type="Gene3D" id="3.40.50.10320">
    <property type="entry name" value="LmbE-like"/>
    <property type="match status" value="1"/>
</dbReference>
<reference evidence="1 2" key="1">
    <citation type="submission" date="2018-12" db="EMBL/GenBank/DDBJ databases">
        <title>Sequencing of bacterial isolates from soil warming experiment in Harvard Forest, Massachusetts, USA.</title>
        <authorList>
            <person name="Deangelis K."/>
        </authorList>
    </citation>
    <scope>NUCLEOTIDE SEQUENCE [LARGE SCALE GENOMIC DNA]</scope>
    <source>
        <strain evidence="1 2">EB153</strain>
    </source>
</reference>
<protein>
    <submittedName>
        <fullName evidence="1">GlcNAc-PI de-N-acetylase</fullName>
    </submittedName>
</protein>